<protein>
    <submittedName>
        <fullName evidence="1">Uncharacterized protein</fullName>
    </submittedName>
</protein>
<dbReference type="AlphaFoldDB" id="A0AAN8YHD1"/>
<sequence length="17" mass="2054">MALSFLKILTDSFHFQR</sequence>
<comment type="caution">
    <text evidence="1">The sequence shown here is derived from an EMBL/GenBank/DDBJ whole genome shotgun (WGS) entry which is preliminary data.</text>
</comment>
<evidence type="ECO:0000313" key="2">
    <source>
        <dbReference type="Proteomes" id="UP001371456"/>
    </source>
</evidence>
<evidence type="ECO:0000313" key="1">
    <source>
        <dbReference type="EMBL" id="KAK6792417.1"/>
    </source>
</evidence>
<proteinExistence type="predicted"/>
<dbReference type="EMBL" id="JBANQN010000004">
    <property type="protein sequence ID" value="KAK6792417.1"/>
    <property type="molecule type" value="Genomic_DNA"/>
</dbReference>
<reference evidence="1 2" key="1">
    <citation type="submission" date="2024-02" db="EMBL/GenBank/DDBJ databases">
        <title>de novo genome assembly of Solanum bulbocastanum strain 11H21.</title>
        <authorList>
            <person name="Hosaka A.J."/>
        </authorList>
    </citation>
    <scope>NUCLEOTIDE SEQUENCE [LARGE SCALE GENOMIC DNA]</scope>
    <source>
        <tissue evidence="1">Young leaves</tissue>
    </source>
</reference>
<dbReference type="Proteomes" id="UP001371456">
    <property type="component" value="Unassembled WGS sequence"/>
</dbReference>
<accession>A0AAN8YHD1</accession>
<name>A0AAN8YHD1_SOLBU</name>
<gene>
    <name evidence="1" type="ORF">RDI58_011498</name>
</gene>
<keyword evidence="2" id="KW-1185">Reference proteome</keyword>
<organism evidence="1 2">
    <name type="scientific">Solanum bulbocastanum</name>
    <name type="common">Wild potato</name>
    <dbReference type="NCBI Taxonomy" id="147425"/>
    <lineage>
        <taxon>Eukaryota</taxon>
        <taxon>Viridiplantae</taxon>
        <taxon>Streptophyta</taxon>
        <taxon>Embryophyta</taxon>
        <taxon>Tracheophyta</taxon>
        <taxon>Spermatophyta</taxon>
        <taxon>Magnoliopsida</taxon>
        <taxon>eudicotyledons</taxon>
        <taxon>Gunneridae</taxon>
        <taxon>Pentapetalae</taxon>
        <taxon>asterids</taxon>
        <taxon>lamiids</taxon>
        <taxon>Solanales</taxon>
        <taxon>Solanaceae</taxon>
        <taxon>Solanoideae</taxon>
        <taxon>Solaneae</taxon>
        <taxon>Solanum</taxon>
    </lineage>
</organism>